<dbReference type="PRINTS" id="PR00318">
    <property type="entry name" value="GPROTEINA"/>
</dbReference>
<dbReference type="FunFam" id="3.40.50.300:FF:000692">
    <property type="entry name" value="Guanine nucleotide-binding protein subunit alpha"/>
    <property type="match status" value="1"/>
</dbReference>
<dbReference type="Gene3D" id="3.40.50.300">
    <property type="entry name" value="P-loop containing nucleotide triphosphate hydrolases"/>
    <property type="match status" value="1"/>
</dbReference>
<dbReference type="SUPFAM" id="SSF52540">
    <property type="entry name" value="P-loop containing nucleoside triphosphate hydrolases"/>
    <property type="match status" value="1"/>
</dbReference>
<evidence type="ECO:0000256" key="3">
    <source>
        <dbReference type="ARBA" id="ARBA00022842"/>
    </source>
</evidence>
<keyword evidence="4 6" id="KW-0342">GTP-binding</keyword>
<dbReference type="GO" id="GO:0005737">
    <property type="term" value="C:cytoplasm"/>
    <property type="evidence" value="ECO:0007669"/>
    <property type="project" value="TreeGrafter"/>
</dbReference>
<dbReference type="GO" id="GO:0003924">
    <property type="term" value="F:GTPase activity"/>
    <property type="evidence" value="ECO:0007669"/>
    <property type="project" value="InterPro"/>
</dbReference>
<comment type="caution">
    <text evidence="8">The sequence shown here is derived from an EMBL/GenBank/DDBJ whole genome shotgun (WGS) entry which is preliminary data.</text>
</comment>
<keyword evidence="3 7" id="KW-0460">Magnesium</keyword>
<protein>
    <submittedName>
        <fullName evidence="8">Guanine nucleotide-binding protein (G protein), subunit alpha</fullName>
    </submittedName>
</protein>
<dbReference type="InterPro" id="IPR001019">
    <property type="entry name" value="Gprotein_alpha_su"/>
</dbReference>
<dbReference type="EMBL" id="JAKMXF010000088">
    <property type="protein sequence ID" value="KAI6658639.1"/>
    <property type="molecule type" value="Genomic_DNA"/>
</dbReference>
<feature type="binding site" evidence="6">
    <location>
        <position position="327"/>
    </location>
    <ligand>
        <name>GTP</name>
        <dbReference type="ChEBI" id="CHEBI:37565"/>
    </ligand>
</feature>
<evidence type="ECO:0000256" key="4">
    <source>
        <dbReference type="ARBA" id="ARBA00023134"/>
    </source>
</evidence>
<dbReference type="AlphaFoldDB" id="A0AAV7KEY9"/>
<keyword evidence="2 6" id="KW-0547">Nucleotide-binding</keyword>
<feature type="binding site" evidence="6">
    <location>
        <begin position="151"/>
        <end position="152"/>
    </location>
    <ligand>
        <name>GTP</name>
        <dbReference type="ChEBI" id="CHEBI:37565"/>
    </ligand>
</feature>
<dbReference type="GO" id="GO:0007188">
    <property type="term" value="P:adenylate cyclase-modulating G protein-coupled receptor signaling pathway"/>
    <property type="evidence" value="ECO:0007669"/>
    <property type="project" value="TreeGrafter"/>
</dbReference>
<keyword evidence="9" id="KW-1185">Reference proteome</keyword>
<gene>
    <name evidence="8" type="ORF">LOD99_15437</name>
</gene>
<dbReference type="PANTHER" id="PTHR10218:SF360">
    <property type="entry name" value="GUANINE NUCLEOTIDE-BINDING PROTEIN SUBUNIT ALPHA HOMOLOG"/>
    <property type="match status" value="1"/>
</dbReference>
<dbReference type="GO" id="GO:0007266">
    <property type="term" value="P:Rho protein signal transduction"/>
    <property type="evidence" value="ECO:0007669"/>
    <property type="project" value="InterPro"/>
</dbReference>
<dbReference type="InterPro" id="IPR000469">
    <property type="entry name" value="Gprotein_alpha_12/13"/>
</dbReference>
<organism evidence="8 9">
    <name type="scientific">Oopsacas minuta</name>
    <dbReference type="NCBI Taxonomy" id="111878"/>
    <lineage>
        <taxon>Eukaryota</taxon>
        <taxon>Metazoa</taxon>
        <taxon>Porifera</taxon>
        <taxon>Hexactinellida</taxon>
        <taxon>Hexasterophora</taxon>
        <taxon>Lyssacinosida</taxon>
        <taxon>Leucopsacidae</taxon>
        <taxon>Oopsacas</taxon>
    </lineage>
</organism>
<sequence>MALCFLSAEEREARAHSKAIDRNLRREKQLVQNSIKILLLGAGESGKSTVLKQMRILHGGGYSTSDKQDFRPVVYHNILKGMKILIEARRRMGLELENPENERNAQMISGYRANDMEPEQFLHYVTPLISLWEDDAIQGTFARRREFQIGDSVQYFCDRLTDVGVLDYLPSNDDIVHARKATRGIVEYNMAVKEQSFRIVDVGGQRSQRQKWFQCFDNVDAILYLVASSAFDQNLLEDRVTNRLVESVNIFETIVNNRCFKNVSIILFLNKTDLLEEKIKTTLITDYFPNFEDDPHDLNAVQVFIVSLFDSVRYSRERDLFYHRTTATSTEQMKFILRVVADMLIQEHLKSMSFA</sequence>
<dbReference type="InterPro" id="IPR011025">
    <property type="entry name" value="GproteinA_insert"/>
</dbReference>
<feature type="binding site" evidence="6">
    <location>
        <begin position="201"/>
        <end position="205"/>
    </location>
    <ligand>
        <name>GTP</name>
        <dbReference type="ChEBI" id="CHEBI:37565"/>
    </ligand>
</feature>
<keyword evidence="5" id="KW-0807">Transducer</keyword>
<name>A0AAV7KEY9_9METZ</name>
<dbReference type="SUPFAM" id="SSF47895">
    <property type="entry name" value="Transducin (alpha subunit), insertion domain"/>
    <property type="match status" value="1"/>
</dbReference>
<evidence type="ECO:0000256" key="2">
    <source>
        <dbReference type="ARBA" id="ARBA00022741"/>
    </source>
</evidence>
<evidence type="ECO:0000256" key="6">
    <source>
        <dbReference type="PIRSR" id="PIRSR601019-1"/>
    </source>
</evidence>
<dbReference type="FunFam" id="3.40.50.300:FF:000754">
    <property type="entry name" value="Guanine nucleotide-binding protein subunit alpha-13"/>
    <property type="match status" value="1"/>
</dbReference>
<evidence type="ECO:0000313" key="9">
    <source>
        <dbReference type="Proteomes" id="UP001165289"/>
    </source>
</evidence>
<evidence type="ECO:0000256" key="1">
    <source>
        <dbReference type="ARBA" id="ARBA00022723"/>
    </source>
</evidence>
<dbReference type="InterPro" id="IPR027417">
    <property type="entry name" value="P-loop_NTPase"/>
</dbReference>
<proteinExistence type="predicted"/>
<dbReference type="PRINTS" id="PR00440">
    <property type="entry name" value="GPROTEINA12"/>
</dbReference>
<dbReference type="GO" id="GO:0001664">
    <property type="term" value="F:G protein-coupled receptor binding"/>
    <property type="evidence" value="ECO:0007669"/>
    <property type="project" value="InterPro"/>
</dbReference>
<dbReference type="GO" id="GO:0005525">
    <property type="term" value="F:GTP binding"/>
    <property type="evidence" value="ECO:0007669"/>
    <property type="project" value="UniProtKB-KW"/>
</dbReference>
<dbReference type="GO" id="GO:0046872">
    <property type="term" value="F:metal ion binding"/>
    <property type="evidence" value="ECO:0007669"/>
    <property type="project" value="UniProtKB-KW"/>
</dbReference>
<feature type="binding site" evidence="7">
    <location>
        <position position="48"/>
    </location>
    <ligand>
        <name>Mg(2+)</name>
        <dbReference type="ChEBI" id="CHEBI:18420"/>
    </ligand>
</feature>
<keyword evidence="1 7" id="KW-0479">Metal-binding</keyword>
<dbReference type="GO" id="GO:0031683">
    <property type="term" value="F:G-protein beta/gamma-subunit complex binding"/>
    <property type="evidence" value="ECO:0007669"/>
    <property type="project" value="InterPro"/>
</dbReference>
<dbReference type="GO" id="GO:0005834">
    <property type="term" value="C:heterotrimeric G-protein complex"/>
    <property type="evidence" value="ECO:0007669"/>
    <property type="project" value="TreeGrafter"/>
</dbReference>
<dbReference type="CDD" id="cd00066">
    <property type="entry name" value="G-alpha"/>
    <property type="match status" value="1"/>
</dbReference>
<dbReference type="Pfam" id="PF00503">
    <property type="entry name" value="G-alpha"/>
    <property type="match status" value="1"/>
</dbReference>
<dbReference type="Proteomes" id="UP001165289">
    <property type="component" value="Unassembled WGS sequence"/>
</dbReference>
<accession>A0AAV7KEY9</accession>
<evidence type="ECO:0000256" key="5">
    <source>
        <dbReference type="ARBA" id="ARBA00023224"/>
    </source>
</evidence>
<dbReference type="Gene3D" id="1.10.400.10">
    <property type="entry name" value="GI Alpha 1, domain 2-like"/>
    <property type="match status" value="1"/>
</dbReference>
<feature type="binding site" evidence="6">
    <location>
        <begin position="44"/>
        <end position="49"/>
    </location>
    <ligand>
        <name>GTP</name>
        <dbReference type="ChEBI" id="CHEBI:37565"/>
    </ligand>
</feature>
<dbReference type="PANTHER" id="PTHR10218">
    <property type="entry name" value="GTP-BINDING PROTEIN ALPHA SUBUNIT"/>
    <property type="match status" value="1"/>
</dbReference>
<feature type="binding site" evidence="6">
    <location>
        <begin position="270"/>
        <end position="273"/>
    </location>
    <ligand>
        <name>GTP</name>
        <dbReference type="ChEBI" id="CHEBI:37565"/>
    </ligand>
</feature>
<dbReference type="PROSITE" id="PS51882">
    <property type="entry name" value="G_ALPHA"/>
    <property type="match status" value="1"/>
</dbReference>
<evidence type="ECO:0000313" key="8">
    <source>
        <dbReference type="EMBL" id="KAI6658639.1"/>
    </source>
</evidence>
<feature type="binding site" evidence="7">
    <location>
        <position position="182"/>
    </location>
    <ligand>
        <name>Mg(2+)</name>
        <dbReference type="ChEBI" id="CHEBI:18420"/>
    </ligand>
</feature>
<reference evidence="8 9" key="1">
    <citation type="journal article" date="2023" name="BMC Biol.">
        <title>The compact genome of the sponge Oopsacas minuta (Hexactinellida) is lacking key metazoan core genes.</title>
        <authorList>
            <person name="Santini S."/>
            <person name="Schenkelaars Q."/>
            <person name="Jourda C."/>
            <person name="Duchesne M."/>
            <person name="Belahbib H."/>
            <person name="Rocher C."/>
            <person name="Selva M."/>
            <person name="Riesgo A."/>
            <person name="Vervoort M."/>
            <person name="Leys S.P."/>
            <person name="Kodjabachian L."/>
            <person name="Le Bivic A."/>
            <person name="Borchiellini C."/>
            <person name="Claverie J.M."/>
            <person name="Renard E."/>
        </authorList>
    </citation>
    <scope>NUCLEOTIDE SEQUENCE [LARGE SCALE GENOMIC DNA]</scope>
    <source>
        <strain evidence="8">SPO-2</strain>
    </source>
</reference>
<evidence type="ECO:0000256" key="7">
    <source>
        <dbReference type="PIRSR" id="PIRSR601019-2"/>
    </source>
</evidence>
<dbReference type="SMART" id="SM00275">
    <property type="entry name" value="G_alpha"/>
    <property type="match status" value="1"/>
</dbReference>